<dbReference type="FunFam" id="3.30.200.20:FF:000195">
    <property type="entry name" value="G-type lectin S-receptor-like serine/threonine-protein kinase"/>
    <property type="match status" value="1"/>
</dbReference>
<evidence type="ECO:0000256" key="16">
    <source>
        <dbReference type="ARBA" id="ARBA00023180"/>
    </source>
</evidence>
<evidence type="ECO:0000256" key="11">
    <source>
        <dbReference type="ARBA" id="ARBA00022840"/>
    </source>
</evidence>
<accession>A0AAD8HYR7</accession>
<dbReference type="Gene3D" id="1.10.510.10">
    <property type="entry name" value="Transferase(Phosphotransferase) domain 1"/>
    <property type="match status" value="1"/>
</dbReference>
<feature type="transmembrane region" description="Helical" evidence="20">
    <location>
        <begin position="362"/>
        <end position="385"/>
    </location>
</feature>
<dbReference type="Pfam" id="PF11883">
    <property type="entry name" value="DUF3403"/>
    <property type="match status" value="1"/>
</dbReference>
<evidence type="ECO:0000313" key="25">
    <source>
        <dbReference type="Proteomes" id="UP001237642"/>
    </source>
</evidence>
<evidence type="ECO:0000256" key="3">
    <source>
        <dbReference type="ARBA" id="ARBA00022527"/>
    </source>
</evidence>
<comment type="catalytic activity">
    <reaction evidence="17 19">
        <text>L-threonyl-[protein] + ATP = O-phospho-L-threonyl-[protein] + ADP + H(+)</text>
        <dbReference type="Rhea" id="RHEA:46608"/>
        <dbReference type="Rhea" id="RHEA-COMP:11060"/>
        <dbReference type="Rhea" id="RHEA-COMP:11605"/>
        <dbReference type="ChEBI" id="CHEBI:15378"/>
        <dbReference type="ChEBI" id="CHEBI:30013"/>
        <dbReference type="ChEBI" id="CHEBI:30616"/>
        <dbReference type="ChEBI" id="CHEBI:61977"/>
        <dbReference type="ChEBI" id="CHEBI:456216"/>
        <dbReference type="EC" id="2.7.11.1"/>
    </reaction>
</comment>
<dbReference type="GO" id="GO:0030246">
    <property type="term" value="F:carbohydrate binding"/>
    <property type="evidence" value="ECO:0007669"/>
    <property type="project" value="UniProtKB-KW"/>
</dbReference>
<dbReference type="PROSITE" id="PS50927">
    <property type="entry name" value="BULB_LECTIN"/>
    <property type="match status" value="1"/>
</dbReference>
<keyword evidence="3 19" id="KW-0723">Serine/threonine-protein kinase</keyword>
<dbReference type="InterPro" id="IPR024171">
    <property type="entry name" value="SRK-like_kinase"/>
</dbReference>
<evidence type="ECO:0000313" key="24">
    <source>
        <dbReference type="EMBL" id="KAK1375206.1"/>
    </source>
</evidence>
<dbReference type="EC" id="2.7.11.1" evidence="19"/>
<dbReference type="Pfam" id="PF07714">
    <property type="entry name" value="PK_Tyr_Ser-Thr"/>
    <property type="match status" value="1"/>
</dbReference>
<keyword evidence="12 20" id="KW-1133">Transmembrane helix</keyword>
<dbReference type="GO" id="GO:0005524">
    <property type="term" value="F:ATP binding"/>
    <property type="evidence" value="ECO:0007669"/>
    <property type="project" value="UniProtKB-KW"/>
</dbReference>
<evidence type="ECO:0000256" key="14">
    <source>
        <dbReference type="ARBA" id="ARBA00023157"/>
    </source>
</evidence>
<dbReference type="SUPFAM" id="SSF51110">
    <property type="entry name" value="alpha-D-mannose-specific plant lectins"/>
    <property type="match status" value="1"/>
</dbReference>
<dbReference type="EMBL" id="JAUIZM010000007">
    <property type="protein sequence ID" value="KAK1375206.1"/>
    <property type="molecule type" value="Genomic_DNA"/>
</dbReference>
<dbReference type="InterPro" id="IPR011009">
    <property type="entry name" value="Kinase-like_dom_sf"/>
</dbReference>
<evidence type="ECO:0000256" key="15">
    <source>
        <dbReference type="ARBA" id="ARBA00023170"/>
    </source>
</evidence>
<keyword evidence="11 19" id="KW-0067">ATP-binding</keyword>
<feature type="chain" id="PRO_5041904389" description="Receptor-like serine/threonine-protein kinase" evidence="21">
    <location>
        <begin position="22"/>
        <end position="763"/>
    </location>
</feature>
<dbReference type="Gene3D" id="2.90.10.10">
    <property type="entry name" value="Bulb-type lectin domain"/>
    <property type="match status" value="1"/>
</dbReference>
<dbReference type="InterPro" id="IPR036426">
    <property type="entry name" value="Bulb-type_lectin_dom_sf"/>
</dbReference>
<dbReference type="InterPro" id="IPR001245">
    <property type="entry name" value="Ser-Thr/Tyr_kinase_cat_dom"/>
</dbReference>
<keyword evidence="9 19" id="KW-0547">Nucleotide-binding</keyword>
<dbReference type="GO" id="GO:0004674">
    <property type="term" value="F:protein serine/threonine kinase activity"/>
    <property type="evidence" value="ECO:0007669"/>
    <property type="project" value="UniProtKB-KW"/>
</dbReference>
<evidence type="ECO:0000256" key="4">
    <source>
        <dbReference type="ARBA" id="ARBA00022553"/>
    </source>
</evidence>
<dbReference type="PROSITE" id="PS50011">
    <property type="entry name" value="PROTEIN_KINASE_DOM"/>
    <property type="match status" value="1"/>
</dbReference>
<evidence type="ECO:0000256" key="19">
    <source>
        <dbReference type="PIRNR" id="PIRNR000641"/>
    </source>
</evidence>
<dbReference type="FunFam" id="1.10.510.10:FF:000060">
    <property type="entry name" value="G-type lectin S-receptor-like serine/threonine-protein kinase"/>
    <property type="match status" value="1"/>
</dbReference>
<dbReference type="SUPFAM" id="SSF56112">
    <property type="entry name" value="Protein kinase-like (PK-like)"/>
    <property type="match status" value="1"/>
</dbReference>
<comment type="similarity">
    <text evidence="19">Belongs to the protein kinase superfamily. Ser/Thr protein kinase family.</text>
</comment>
<dbReference type="Proteomes" id="UP001237642">
    <property type="component" value="Unassembled WGS sequence"/>
</dbReference>
<dbReference type="InterPro" id="IPR001480">
    <property type="entry name" value="Bulb-type_lectin_dom"/>
</dbReference>
<evidence type="ECO:0000256" key="18">
    <source>
        <dbReference type="ARBA" id="ARBA00048679"/>
    </source>
</evidence>
<evidence type="ECO:0000256" key="8">
    <source>
        <dbReference type="ARBA" id="ARBA00022734"/>
    </source>
</evidence>
<evidence type="ECO:0000259" key="23">
    <source>
        <dbReference type="PROSITE" id="PS50927"/>
    </source>
</evidence>
<reference evidence="24" key="2">
    <citation type="submission" date="2023-05" db="EMBL/GenBank/DDBJ databases">
        <authorList>
            <person name="Schelkunov M.I."/>
        </authorList>
    </citation>
    <scope>NUCLEOTIDE SEQUENCE</scope>
    <source>
        <strain evidence="24">Hsosn_3</strain>
        <tissue evidence="24">Leaf</tissue>
    </source>
</reference>
<evidence type="ECO:0000259" key="22">
    <source>
        <dbReference type="PROSITE" id="PS50011"/>
    </source>
</evidence>
<keyword evidence="16" id="KW-0325">Glycoprotein</keyword>
<evidence type="ECO:0000256" key="6">
    <source>
        <dbReference type="ARBA" id="ARBA00022692"/>
    </source>
</evidence>
<keyword evidence="4" id="KW-0597">Phosphoprotein</keyword>
<dbReference type="PIRSF" id="PIRSF000641">
    <property type="entry name" value="SRK"/>
    <property type="match status" value="1"/>
</dbReference>
<keyword evidence="14" id="KW-1015">Disulfide bond</keyword>
<organism evidence="24 25">
    <name type="scientific">Heracleum sosnowskyi</name>
    <dbReference type="NCBI Taxonomy" id="360622"/>
    <lineage>
        <taxon>Eukaryota</taxon>
        <taxon>Viridiplantae</taxon>
        <taxon>Streptophyta</taxon>
        <taxon>Embryophyta</taxon>
        <taxon>Tracheophyta</taxon>
        <taxon>Spermatophyta</taxon>
        <taxon>Magnoliopsida</taxon>
        <taxon>eudicotyledons</taxon>
        <taxon>Gunneridae</taxon>
        <taxon>Pentapetalae</taxon>
        <taxon>asterids</taxon>
        <taxon>campanulids</taxon>
        <taxon>Apiales</taxon>
        <taxon>Apiaceae</taxon>
        <taxon>Apioideae</taxon>
        <taxon>apioid superclade</taxon>
        <taxon>Tordylieae</taxon>
        <taxon>Tordyliinae</taxon>
        <taxon>Heracleum</taxon>
    </lineage>
</organism>
<dbReference type="Gene3D" id="3.30.200.20">
    <property type="entry name" value="Phosphorylase Kinase, domain 1"/>
    <property type="match status" value="1"/>
</dbReference>
<keyword evidence="5 19" id="KW-0808">Transferase</keyword>
<feature type="domain" description="Bulb-type lectin" evidence="23">
    <location>
        <begin position="24"/>
        <end position="150"/>
    </location>
</feature>
<evidence type="ECO:0000256" key="5">
    <source>
        <dbReference type="ARBA" id="ARBA00022679"/>
    </source>
</evidence>
<feature type="domain" description="Protein kinase" evidence="22">
    <location>
        <begin position="445"/>
        <end position="723"/>
    </location>
</feature>
<evidence type="ECO:0000256" key="20">
    <source>
        <dbReference type="SAM" id="Phobius"/>
    </source>
</evidence>
<keyword evidence="6 20" id="KW-0812">Transmembrane</keyword>
<dbReference type="PANTHER" id="PTHR27002">
    <property type="entry name" value="RECEPTOR-LIKE SERINE/THREONINE-PROTEIN KINASE SD1-8"/>
    <property type="match status" value="1"/>
</dbReference>
<dbReference type="SMART" id="SM00220">
    <property type="entry name" value="S_TKc"/>
    <property type="match status" value="1"/>
</dbReference>
<dbReference type="PANTHER" id="PTHR27002:SF839">
    <property type="entry name" value="NON-SPECIFIC SERINE_THREONINE PROTEIN KINASE"/>
    <property type="match status" value="1"/>
</dbReference>
<dbReference type="InterPro" id="IPR000719">
    <property type="entry name" value="Prot_kinase_dom"/>
</dbReference>
<evidence type="ECO:0000256" key="2">
    <source>
        <dbReference type="ARBA" id="ARBA00022475"/>
    </source>
</evidence>
<evidence type="ECO:0000256" key="9">
    <source>
        <dbReference type="ARBA" id="ARBA00022741"/>
    </source>
</evidence>
<dbReference type="FunFam" id="2.90.10.10:FF:000009">
    <property type="entry name" value="Receptor-like serine/threonine-protein kinase SD1-8"/>
    <property type="match status" value="1"/>
</dbReference>
<keyword evidence="2" id="KW-1003">Cell membrane</keyword>
<keyword evidence="13 20" id="KW-0472">Membrane</keyword>
<feature type="signal peptide" evidence="21">
    <location>
        <begin position="1"/>
        <end position="21"/>
    </location>
</feature>
<evidence type="ECO:0000256" key="21">
    <source>
        <dbReference type="SAM" id="SignalP"/>
    </source>
</evidence>
<comment type="subcellular location">
    <subcellularLocation>
        <location evidence="1">Cell membrane</location>
        <topology evidence="1">Single-pass type I membrane protein</topology>
    </subcellularLocation>
</comment>
<dbReference type="PROSITE" id="PS00108">
    <property type="entry name" value="PROTEIN_KINASE_ST"/>
    <property type="match status" value="1"/>
</dbReference>
<evidence type="ECO:0000256" key="7">
    <source>
        <dbReference type="ARBA" id="ARBA00022729"/>
    </source>
</evidence>
<evidence type="ECO:0000256" key="12">
    <source>
        <dbReference type="ARBA" id="ARBA00022989"/>
    </source>
</evidence>
<evidence type="ECO:0000256" key="13">
    <source>
        <dbReference type="ARBA" id="ARBA00023136"/>
    </source>
</evidence>
<sequence>MDSTFSFSWFTIFLLFHFSDSIDTLTSTQFLSDAKNETLVSSNRDFTLGFFTTSNTSSKRYLGIWFNKIPVKRIVWVANRNDPIVTKDAVFKVNTDGNIVILSDKSATKPLWSSNISDNISTMNPTAKLLDSGNLELTVAEGSNSRKWMWQSFDYPTDTILPGMKLGLDRKTGLNRVMTSWKSEDNPAEGEYTMTLEAEGLPQFFLRQKNSDTPIWRAGPWNGVILSGVAKLATSLKTAVVDFSQFGSLFNFTYVDNKDEVYMTLTFPSSGRFRKYVMDFKGLAQQSFYHGMNANQIIYIARKKGKICSHVEKVGGKGCYVWEGELNDIKAYQDGQDFYLRVHSVELGGSKKSSRTSLNKRIPAVVIVLIAIFGVILLLSCLYACRKHTLRKGQRQSQRYRDMMLAGSDAETINDFTTADNFTDNSNIDLTFFDLETIVRATDNFSPTKRLGQGSFGPVFKGELSDGHEIAVKRLLRTSGQGISEFKNEVLLIAKLQHRNLVRLLGCCIDEEEKMLIYEYMPNKSLDYFIFDESKKSMLNWRKRHEIIVGIARGILYLHQDSRLKIIHRDLKVSNILLDKELNPKISDFGTARIFGGNQVEANTCRVVGTFGYMSPEYALDGYFSEKSDVYSFGVLLLEIISGKKNNRYFEDIPNSSLIKHVWQSWSNGRALEIADASIPDEFLPAHEVLRCIQVGLLCVQDNAADRPTMSTIVFMLSNETTLPSPKQPMVAVYRSADNTATTSTGTRSSSVNGITITDLGAR</sequence>
<dbReference type="SMART" id="SM00108">
    <property type="entry name" value="B_lectin"/>
    <property type="match status" value="1"/>
</dbReference>
<dbReference type="CDD" id="cd00028">
    <property type="entry name" value="B_lectin"/>
    <property type="match status" value="1"/>
</dbReference>
<dbReference type="InterPro" id="IPR008271">
    <property type="entry name" value="Ser/Thr_kinase_AS"/>
</dbReference>
<keyword evidence="8" id="KW-0430">Lectin</keyword>
<protein>
    <recommendedName>
        <fullName evidence="19">Receptor-like serine/threonine-protein kinase</fullName>
        <ecNumber evidence="19">2.7.11.1</ecNumber>
    </recommendedName>
</protein>
<dbReference type="GO" id="GO:0005886">
    <property type="term" value="C:plasma membrane"/>
    <property type="evidence" value="ECO:0007669"/>
    <property type="project" value="UniProtKB-SubCell"/>
</dbReference>
<keyword evidence="7 21" id="KW-0732">Signal</keyword>
<comment type="catalytic activity">
    <reaction evidence="18 19">
        <text>L-seryl-[protein] + ATP = O-phospho-L-seryl-[protein] + ADP + H(+)</text>
        <dbReference type="Rhea" id="RHEA:17989"/>
        <dbReference type="Rhea" id="RHEA-COMP:9863"/>
        <dbReference type="Rhea" id="RHEA-COMP:11604"/>
        <dbReference type="ChEBI" id="CHEBI:15378"/>
        <dbReference type="ChEBI" id="CHEBI:29999"/>
        <dbReference type="ChEBI" id="CHEBI:30616"/>
        <dbReference type="ChEBI" id="CHEBI:83421"/>
        <dbReference type="ChEBI" id="CHEBI:456216"/>
        <dbReference type="EC" id="2.7.11.1"/>
    </reaction>
</comment>
<dbReference type="AlphaFoldDB" id="A0AAD8HYR7"/>
<reference evidence="24" key="1">
    <citation type="submission" date="2023-02" db="EMBL/GenBank/DDBJ databases">
        <title>Genome of toxic invasive species Heracleum sosnowskyi carries increased number of genes despite the absence of recent whole-genome duplications.</title>
        <authorList>
            <person name="Schelkunov M."/>
            <person name="Shtratnikova V."/>
            <person name="Makarenko M."/>
            <person name="Klepikova A."/>
            <person name="Omelchenko D."/>
            <person name="Novikova G."/>
            <person name="Obukhova E."/>
            <person name="Bogdanov V."/>
            <person name="Penin A."/>
            <person name="Logacheva M."/>
        </authorList>
    </citation>
    <scope>NUCLEOTIDE SEQUENCE</scope>
    <source>
        <strain evidence="24">Hsosn_3</strain>
        <tissue evidence="24">Leaf</tissue>
    </source>
</reference>
<dbReference type="Pfam" id="PF01453">
    <property type="entry name" value="B_lectin"/>
    <property type="match status" value="1"/>
</dbReference>
<keyword evidence="15 24" id="KW-0675">Receptor</keyword>
<gene>
    <name evidence="24" type="ORF">POM88_031399</name>
</gene>
<name>A0AAD8HYR7_9APIA</name>
<keyword evidence="10 19" id="KW-0418">Kinase</keyword>
<dbReference type="InterPro" id="IPR021820">
    <property type="entry name" value="S-locus_recpt_kinase_C"/>
</dbReference>
<proteinExistence type="inferred from homology"/>
<evidence type="ECO:0000256" key="17">
    <source>
        <dbReference type="ARBA" id="ARBA00047899"/>
    </source>
</evidence>
<comment type="caution">
    <text evidence="24">The sequence shown here is derived from an EMBL/GenBank/DDBJ whole genome shotgun (WGS) entry which is preliminary data.</text>
</comment>
<evidence type="ECO:0000256" key="10">
    <source>
        <dbReference type="ARBA" id="ARBA00022777"/>
    </source>
</evidence>
<dbReference type="CDD" id="cd14066">
    <property type="entry name" value="STKc_IRAK"/>
    <property type="match status" value="1"/>
</dbReference>
<keyword evidence="25" id="KW-1185">Reference proteome</keyword>
<evidence type="ECO:0000256" key="1">
    <source>
        <dbReference type="ARBA" id="ARBA00004251"/>
    </source>
</evidence>